<dbReference type="AlphaFoldDB" id="A0A553IGN9"/>
<dbReference type="SUPFAM" id="SSF46548">
    <property type="entry name" value="alpha-helical ferredoxin"/>
    <property type="match status" value="1"/>
</dbReference>
<keyword evidence="5" id="KW-0671">Queuosine biosynthesis</keyword>
<dbReference type="InterPro" id="IPR004453">
    <property type="entry name" value="QueG"/>
</dbReference>
<evidence type="ECO:0000256" key="5">
    <source>
        <dbReference type="ARBA" id="ARBA00022785"/>
    </source>
</evidence>
<evidence type="ECO:0000256" key="8">
    <source>
        <dbReference type="ARBA" id="ARBA00023014"/>
    </source>
</evidence>
<protein>
    <submittedName>
        <fullName evidence="10">Epoxyqueuosine reductase</fullName>
    </submittedName>
</protein>
<evidence type="ECO:0000256" key="4">
    <source>
        <dbReference type="ARBA" id="ARBA00022723"/>
    </source>
</evidence>
<dbReference type="PANTHER" id="PTHR30002">
    <property type="entry name" value="EPOXYQUEUOSINE REDUCTASE"/>
    <property type="match status" value="1"/>
</dbReference>
<keyword evidence="2" id="KW-0963">Cytoplasm</keyword>
<proteinExistence type="predicted"/>
<keyword evidence="6" id="KW-0560">Oxidoreductase</keyword>
<keyword evidence="7" id="KW-0408">Iron</keyword>
<evidence type="ECO:0000256" key="1">
    <source>
        <dbReference type="ARBA" id="ARBA00022485"/>
    </source>
</evidence>
<dbReference type="InterPro" id="IPR017900">
    <property type="entry name" value="4Fe4S_Fe_S_CS"/>
</dbReference>
<dbReference type="PANTHER" id="PTHR30002:SF4">
    <property type="entry name" value="EPOXYQUEUOSINE REDUCTASE"/>
    <property type="match status" value="1"/>
</dbReference>
<evidence type="ECO:0000256" key="7">
    <source>
        <dbReference type="ARBA" id="ARBA00023004"/>
    </source>
</evidence>
<keyword evidence="3" id="KW-0819">tRNA processing</keyword>
<evidence type="ECO:0000256" key="3">
    <source>
        <dbReference type="ARBA" id="ARBA00022694"/>
    </source>
</evidence>
<dbReference type="GO" id="GO:0051539">
    <property type="term" value="F:4 iron, 4 sulfur cluster binding"/>
    <property type="evidence" value="ECO:0007669"/>
    <property type="project" value="UniProtKB-KW"/>
</dbReference>
<dbReference type="GO" id="GO:0046872">
    <property type="term" value="F:metal ion binding"/>
    <property type="evidence" value="ECO:0007669"/>
    <property type="project" value="UniProtKB-KW"/>
</dbReference>
<dbReference type="GO" id="GO:0052693">
    <property type="term" value="F:epoxyqueuosine reductase activity"/>
    <property type="evidence" value="ECO:0007669"/>
    <property type="project" value="TreeGrafter"/>
</dbReference>
<dbReference type="Proteomes" id="UP000315938">
    <property type="component" value="Unassembled WGS sequence"/>
</dbReference>
<sequence length="302" mass="35104">MVYEKLKEAFDFVGTIDADRYQSIKFDYNLVGYESIFVVGLGYPNTYLKHENDKLTASMYTYGYDYHDVMRSMMHEALKELNVDYKALVDNHTINERKCLEMTGLAFHGKNNLMIHKDLGSFFFIGLVLTKEKYPEVIEENKLSCGDCTICIKACPVGALDNGFDWPTCISGYNQEKRALTDYEISKNALLMGCDICQRVCPYNKGVNSTRVEAFREKPTSYVIIQDLFDLTNKEFMEKYGKHAYTWRGKTLLLRNALTILLRQKNVAYNDLIRQTIIDPKYPDWYKEDAQNILNKLEKFDI</sequence>
<gene>
    <name evidence="10" type="ORF">FNV44_06510</name>
</gene>
<evidence type="ECO:0000259" key="9">
    <source>
        <dbReference type="PROSITE" id="PS51379"/>
    </source>
</evidence>
<keyword evidence="8" id="KW-0411">Iron-sulfur</keyword>
<dbReference type="InterPro" id="IPR017896">
    <property type="entry name" value="4Fe4S_Fe-S-bd"/>
</dbReference>
<dbReference type="PROSITE" id="PS51379">
    <property type="entry name" value="4FE4S_FER_2"/>
    <property type="match status" value="1"/>
</dbReference>
<reference evidence="10 11" key="1">
    <citation type="submission" date="2019-07" db="EMBL/GenBank/DDBJ databases">
        <title>Genome sequence of Acholeplasma laidlawii strain with increased resistance to erythromycin.</title>
        <authorList>
            <person name="Medvedeva E.S."/>
            <person name="Baranova N.B."/>
            <person name="Siniagina M.N."/>
            <person name="Mouzykantov A."/>
            <person name="Chernova O.A."/>
            <person name="Chernov V.M."/>
        </authorList>
    </citation>
    <scope>NUCLEOTIDE SEQUENCE [LARGE SCALE GENOMIC DNA]</scope>
    <source>
        <strain evidence="10 11">PG8REry</strain>
    </source>
</reference>
<dbReference type="PROSITE" id="PS00198">
    <property type="entry name" value="4FE4S_FER_1"/>
    <property type="match status" value="1"/>
</dbReference>
<evidence type="ECO:0000256" key="2">
    <source>
        <dbReference type="ARBA" id="ARBA00022490"/>
    </source>
</evidence>
<dbReference type="RefSeq" id="WP_012243315.1">
    <property type="nucleotide sequence ID" value="NZ_JACAOE010000002.1"/>
</dbReference>
<organism evidence="10 11">
    <name type="scientific">Acholeplasma laidlawii</name>
    <dbReference type="NCBI Taxonomy" id="2148"/>
    <lineage>
        <taxon>Bacteria</taxon>
        <taxon>Bacillati</taxon>
        <taxon>Mycoplasmatota</taxon>
        <taxon>Mollicutes</taxon>
        <taxon>Acholeplasmatales</taxon>
        <taxon>Acholeplasmataceae</taxon>
        <taxon>Acholeplasma</taxon>
    </lineage>
</organism>
<comment type="caution">
    <text evidence="10">The sequence shown here is derived from an EMBL/GenBank/DDBJ whole genome shotgun (WGS) entry which is preliminary data.</text>
</comment>
<name>A0A553IGN9_ACHLA</name>
<keyword evidence="1" id="KW-0004">4Fe-4S</keyword>
<keyword evidence="4" id="KW-0479">Metal-binding</keyword>
<dbReference type="Gene3D" id="3.30.70.20">
    <property type="match status" value="1"/>
</dbReference>
<dbReference type="GeneID" id="41339522"/>
<dbReference type="Pfam" id="PF13484">
    <property type="entry name" value="Fer4_16"/>
    <property type="match status" value="1"/>
</dbReference>
<dbReference type="Pfam" id="PF08331">
    <property type="entry name" value="QueG_DUF1730"/>
    <property type="match status" value="1"/>
</dbReference>
<dbReference type="EMBL" id="VKID01000002">
    <property type="protein sequence ID" value="TRX99347.1"/>
    <property type="molecule type" value="Genomic_DNA"/>
</dbReference>
<evidence type="ECO:0000256" key="6">
    <source>
        <dbReference type="ARBA" id="ARBA00023002"/>
    </source>
</evidence>
<dbReference type="GO" id="GO:0008616">
    <property type="term" value="P:tRNA queuosine(34) biosynthetic process"/>
    <property type="evidence" value="ECO:0007669"/>
    <property type="project" value="UniProtKB-KW"/>
</dbReference>
<dbReference type="InterPro" id="IPR013542">
    <property type="entry name" value="QueG_DUF1730"/>
</dbReference>
<evidence type="ECO:0000313" key="10">
    <source>
        <dbReference type="EMBL" id="TRX99347.1"/>
    </source>
</evidence>
<evidence type="ECO:0000313" key="11">
    <source>
        <dbReference type="Proteomes" id="UP000315938"/>
    </source>
</evidence>
<feature type="domain" description="4Fe-4S ferredoxin-type" evidence="9">
    <location>
        <begin position="134"/>
        <end position="165"/>
    </location>
</feature>
<accession>A0A553IGN9</accession>